<reference evidence="2" key="1">
    <citation type="submission" date="2016-10" db="EMBL/GenBank/DDBJ databases">
        <authorList>
            <person name="Varghese N."/>
            <person name="Submissions S."/>
        </authorList>
    </citation>
    <scope>NUCLEOTIDE SEQUENCE [LARGE SCALE GENOMIC DNA]</scope>
    <source>
        <strain evidence="2">PL19</strain>
    </source>
</reference>
<gene>
    <name evidence="1" type="ORF">SAMN05192584_12460</name>
</gene>
<dbReference type="EMBL" id="FOSG01000024">
    <property type="protein sequence ID" value="SFL69208.1"/>
    <property type="molecule type" value="Genomic_DNA"/>
</dbReference>
<dbReference type="OrthoDB" id="2080138at2"/>
<organism evidence="1 2">
    <name type="scientific">Streptomyces pini</name>
    <dbReference type="NCBI Taxonomy" id="1520580"/>
    <lineage>
        <taxon>Bacteria</taxon>
        <taxon>Bacillati</taxon>
        <taxon>Actinomycetota</taxon>
        <taxon>Actinomycetes</taxon>
        <taxon>Kitasatosporales</taxon>
        <taxon>Streptomycetaceae</taxon>
        <taxon>Streptomyces</taxon>
    </lineage>
</organism>
<dbReference type="AlphaFoldDB" id="A0A1I4JRK7"/>
<keyword evidence="2" id="KW-1185">Reference proteome</keyword>
<sequence length="422" mass="45680">MLSTAELLVGLSRHLSAYGASQPKADLGQLEFAGRVLELALRLRGSGVSSPERVDALGLDAGITKRELRKELLPTLEVLGLVELEHGRDGGLISVAEKVPPFDELSARADGVLENSMPDPVEKMVLALLRETTVMPITTAAAVEICASLGPEKLAHRAIEDLESLHLCARQRSADGDEVLFNPNIWAVDKDHSYAALQAEDGKVRAALSGVLEEVASTAGMPEDEVTSGDKRWIDYAVSQGLLLRSLVTTSSGEERAFLFSPHMGRSTFDAPTGADPSGHVRQLIGSMVFARRFASNRLFAPTAFLRRLIREGEAGDAPNIGTDYSMLETAGIVRVEPARWHKKFVLLKADVAEEALTYLEGADVGDTTSGALHGQNGYRHPEVERARRLVQPFKEAAPSASASQDILAALRQEMGRRRYGR</sequence>
<name>A0A1I4JRK7_9ACTN</name>
<evidence type="ECO:0000313" key="1">
    <source>
        <dbReference type="EMBL" id="SFL69208.1"/>
    </source>
</evidence>
<dbReference type="Proteomes" id="UP000198928">
    <property type="component" value="Unassembled WGS sequence"/>
</dbReference>
<proteinExistence type="predicted"/>
<evidence type="ECO:0000313" key="2">
    <source>
        <dbReference type="Proteomes" id="UP000198928"/>
    </source>
</evidence>
<accession>A0A1I4JRK7</accession>
<dbReference type="RefSeq" id="WP_093852009.1">
    <property type="nucleotide sequence ID" value="NZ_FOSG01000024.1"/>
</dbReference>
<protein>
    <submittedName>
        <fullName evidence="1">Uncharacterized protein</fullName>
    </submittedName>
</protein>